<dbReference type="Pfam" id="PF17784">
    <property type="entry name" value="Sulfotransfer_4"/>
    <property type="match status" value="1"/>
</dbReference>
<dbReference type="Gene3D" id="3.40.50.300">
    <property type="entry name" value="P-loop containing nucleotide triphosphate hydrolases"/>
    <property type="match status" value="1"/>
</dbReference>
<proteinExistence type="predicted"/>
<name>A0A2N3N6K5_9PEZI</name>
<keyword evidence="1" id="KW-0472">Membrane</keyword>
<dbReference type="Proteomes" id="UP000233524">
    <property type="component" value="Unassembled WGS sequence"/>
</dbReference>
<gene>
    <name evidence="2" type="ORF">jhhlp_005358</name>
</gene>
<dbReference type="InParanoid" id="A0A2N3N6K5"/>
<dbReference type="InterPro" id="IPR027417">
    <property type="entry name" value="P-loop_NTPase"/>
</dbReference>
<dbReference type="EMBL" id="NLAX01000700">
    <property type="protein sequence ID" value="PKS08083.1"/>
    <property type="molecule type" value="Genomic_DNA"/>
</dbReference>
<evidence type="ECO:0000256" key="1">
    <source>
        <dbReference type="SAM" id="Phobius"/>
    </source>
</evidence>
<comment type="caution">
    <text evidence="2">The sequence shown here is derived from an EMBL/GenBank/DDBJ whole genome shotgun (WGS) entry which is preliminary data.</text>
</comment>
<dbReference type="STRING" id="41688.A0A2N3N6K5"/>
<protein>
    <submittedName>
        <fullName evidence="2">Uncharacterized protein</fullName>
    </submittedName>
</protein>
<dbReference type="VEuPathDB" id="FungiDB:jhhlp_005358"/>
<keyword evidence="3" id="KW-1185">Reference proteome</keyword>
<sequence>MEKGMEIAKQDTIDASALAKSLVPDDRLLIVKLEDGLGWDEICPFLGHPIPDTPYPRGNAPGEFKKLIEGLFLPRIKRALGILASGIIVPVLSVGLWYYLR</sequence>
<keyword evidence="1" id="KW-1133">Transmembrane helix</keyword>
<reference evidence="2 3" key="1">
    <citation type="journal article" date="2017" name="G3 (Bethesda)">
        <title>First Draft Genome Sequence of the Pathogenic Fungus Lomentospora prolificans (Formerly Scedosporium prolificans).</title>
        <authorList>
            <person name="Luo R."/>
            <person name="Zimin A."/>
            <person name="Workman R."/>
            <person name="Fan Y."/>
            <person name="Pertea G."/>
            <person name="Grossman N."/>
            <person name="Wear M.P."/>
            <person name="Jia B."/>
            <person name="Miller H."/>
            <person name="Casadevall A."/>
            <person name="Timp W."/>
            <person name="Zhang S.X."/>
            <person name="Salzberg S.L."/>
        </authorList>
    </citation>
    <scope>NUCLEOTIDE SEQUENCE [LARGE SCALE GENOMIC DNA]</scope>
    <source>
        <strain evidence="2 3">JHH-5317</strain>
    </source>
</reference>
<organism evidence="2 3">
    <name type="scientific">Lomentospora prolificans</name>
    <dbReference type="NCBI Taxonomy" id="41688"/>
    <lineage>
        <taxon>Eukaryota</taxon>
        <taxon>Fungi</taxon>
        <taxon>Dikarya</taxon>
        <taxon>Ascomycota</taxon>
        <taxon>Pezizomycotina</taxon>
        <taxon>Sordariomycetes</taxon>
        <taxon>Hypocreomycetidae</taxon>
        <taxon>Microascales</taxon>
        <taxon>Microascaceae</taxon>
        <taxon>Lomentospora</taxon>
    </lineage>
</organism>
<dbReference type="InterPro" id="IPR040632">
    <property type="entry name" value="Sulfotransfer_4"/>
</dbReference>
<evidence type="ECO:0000313" key="3">
    <source>
        <dbReference type="Proteomes" id="UP000233524"/>
    </source>
</evidence>
<feature type="transmembrane region" description="Helical" evidence="1">
    <location>
        <begin position="79"/>
        <end position="100"/>
    </location>
</feature>
<evidence type="ECO:0000313" key="2">
    <source>
        <dbReference type="EMBL" id="PKS08083.1"/>
    </source>
</evidence>
<dbReference type="AlphaFoldDB" id="A0A2N3N6K5"/>
<dbReference type="OrthoDB" id="408152at2759"/>
<accession>A0A2N3N6K5</accession>
<keyword evidence="1" id="KW-0812">Transmembrane</keyword>